<evidence type="ECO:0000256" key="5">
    <source>
        <dbReference type="PROSITE-ProRule" id="PRU00042"/>
    </source>
</evidence>
<keyword evidence="3 5" id="KW-0863">Zinc-finger</keyword>
<dbReference type="STRING" id="747725.A0A162TC39"/>
<dbReference type="PROSITE" id="PS50157">
    <property type="entry name" value="ZINC_FINGER_C2H2_2"/>
    <property type="match status" value="5"/>
</dbReference>
<organism evidence="8 9">
    <name type="scientific">Mucor lusitanicus CBS 277.49</name>
    <dbReference type="NCBI Taxonomy" id="747725"/>
    <lineage>
        <taxon>Eukaryota</taxon>
        <taxon>Fungi</taxon>
        <taxon>Fungi incertae sedis</taxon>
        <taxon>Mucoromycota</taxon>
        <taxon>Mucoromycotina</taxon>
        <taxon>Mucoromycetes</taxon>
        <taxon>Mucorales</taxon>
        <taxon>Mucorineae</taxon>
        <taxon>Mucoraceae</taxon>
        <taxon>Mucor</taxon>
    </lineage>
</organism>
<name>A0A162TC39_MUCCL</name>
<keyword evidence="4" id="KW-0862">Zinc</keyword>
<dbReference type="SMART" id="SM00355">
    <property type="entry name" value="ZnF_C2H2"/>
    <property type="match status" value="8"/>
</dbReference>
<feature type="domain" description="C2H2-type" evidence="7">
    <location>
        <begin position="446"/>
        <end position="469"/>
    </location>
</feature>
<dbReference type="Gene3D" id="3.30.160.60">
    <property type="entry name" value="Classic Zinc Finger"/>
    <property type="match status" value="3"/>
</dbReference>
<proteinExistence type="predicted"/>
<evidence type="ECO:0000256" key="6">
    <source>
        <dbReference type="SAM" id="MobiDB-lite"/>
    </source>
</evidence>
<evidence type="ECO:0000256" key="4">
    <source>
        <dbReference type="ARBA" id="ARBA00022833"/>
    </source>
</evidence>
<evidence type="ECO:0000256" key="2">
    <source>
        <dbReference type="ARBA" id="ARBA00022737"/>
    </source>
</evidence>
<dbReference type="PROSITE" id="PS00028">
    <property type="entry name" value="ZINC_FINGER_C2H2_1"/>
    <property type="match status" value="6"/>
</dbReference>
<dbReference type="EMBL" id="AMYB01000004">
    <property type="protein sequence ID" value="OAD03472.1"/>
    <property type="molecule type" value="Genomic_DNA"/>
</dbReference>
<dbReference type="SUPFAM" id="SSF57667">
    <property type="entry name" value="beta-beta-alpha zinc fingers"/>
    <property type="match status" value="1"/>
</dbReference>
<evidence type="ECO:0000256" key="1">
    <source>
        <dbReference type="ARBA" id="ARBA00022723"/>
    </source>
</evidence>
<keyword evidence="2" id="KW-0677">Repeat</keyword>
<feature type="domain" description="C2H2-type" evidence="7">
    <location>
        <begin position="92"/>
        <end position="115"/>
    </location>
</feature>
<dbReference type="GO" id="GO:0008270">
    <property type="term" value="F:zinc ion binding"/>
    <property type="evidence" value="ECO:0007669"/>
    <property type="project" value="UniProtKB-KW"/>
</dbReference>
<comment type="caution">
    <text evidence="8">The sequence shown here is derived from an EMBL/GenBank/DDBJ whole genome shotgun (WGS) entry which is preliminary data.</text>
</comment>
<evidence type="ECO:0000313" key="9">
    <source>
        <dbReference type="Proteomes" id="UP000077051"/>
    </source>
</evidence>
<dbReference type="Proteomes" id="UP000077051">
    <property type="component" value="Unassembled WGS sequence"/>
</dbReference>
<dbReference type="GO" id="GO:0043565">
    <property type="term" value="F:sequence-specific DNA binding"/>
    <property type="evidence" value="ECO:0007669"/>
    <property type="project" value="TreeGrafter"/>
</dbReference>
<feature type="domain" description="C2H2-type" evidence="7">
    <location>
        <begin position="303"/>
        <end position="331"/>
    </location>
</feature>
<dbReference type="PANTHER" id="PTHR24408:SF64">
    <property type="entry name" value="LINKING IMMUNITY AND METABOLISM-RELATED"/>
    <property type="match status" value="1"/>
</dbReference>
<dbReference type="PANTHER" id="PTHR24408">
    <property type="entry name" value="ZINC FINGER PROTEIN"/>
    <property type="match status" value="1"/>
</dbReference>
<feature type="domain" description="C2H2-type" evidence="7">
    <location>
        <begin position="399"/>
        <end position="422"/>
    </location>
</feature>
<dbReference type="InterPro" id="IPR036236">
    <property type="entry name" value="Znf_C2H2_sf"/>
</dbReference>
<dbReference type="AlphaFoldDB" id="A0A162TC39"/>
<feature type="compositionally biased region" description="Basic and acidic residues" evidence="6">
    <location>
        <begin position="18"/>
        <end position="29"/>
    </location>
</feature>
<evidence type="ECO:0000313" key="8">
    <source>
        <dbReference type="EMBL" id="OAD03472.1"/>
    </source>
</evidence>
<dbReference type="OrthoDB" id="3437960at2759"/>
<evidence type="ECO:0000259" key="7">
    <source>
        <dbReference type="PROSITE" id="PS50157"/>
    </source>
</evidence>
<evidence type="ECO:0000256" key="3">
    <source>
        <dbReference type="ARBA" id="ARBA00022771"/>
    </source>
</evidence>
<keyword evidence="1" id="KW-0479">Metal-binding</keyword>
<feature type="domain" description="C2H2-type" evidence="7">
    <location>
        <begin position="136"/>
        <end position="159"/>
    </location>
</feature>
<gene>
    <name evidence="8" type="ORF">MUCCIDRAFT_81459</name>
</gene>
<feature type="region of interest" description="Disordered" evidence="6">
    <location>
        <begin position="217"/>
        <end position="236"/>
    </location>
</feature>
<dbReference type="Pfam" id="PF00096">
    <property type="entry name" value="zf-C2H2"/>
    <property type="match status" value="3"/>
</dbReference>
<accession>A0A162TC39</accession>
<feature type="region of interest" description="Disordered" evidence="6">
    <location>
        <begin position="1"/>
        <end position="37"/>
    </location>
</feature>
<reference evidence="8 9" key="1">
    <citation type="submission" date="2015-06" db="EMBL/GenBank/DDBJ databases">
        <title>Expansion of signal transduction pathways in fungi by whole-genome duplication.</title>
        <authorList>
            <consortium name="DOE Joint Genome Institute"/>
            <person name="Corrochano L.M."/>
            <person name="Kuo A."/>
            <person name="Marcet-Houben M."/>
            <person name="Polaino S."/>
            <person name="Salamov A."/>
            <person name="Villalobos J.M."/>
            <person name="Alvarez M.I."/>
            <person name="Avalos J."/>
            <person name="Benito E.P."/>
            <person name="Benoit I."/>
            <person name="Burger G."/>
            <person name="Camino L.P."/>
            <person name="Canovas D."/>
            <person name="Cerda-Olmedo E."/>
            <person name="Cheng J.-F."/>
            <person name="Dominguez A."/>
            <person name="Elias M."/>
            <person name="Eslava A.P."/>
            <person name="Glaser F."/>
            <person name="Grimwood J."/>
            <person name="Gutierrez G."/>
            <person name="Heitman J."/>
            <person name="Henrissat B."/>
            <person name="Iturriaga E.A."/>
            <person name="Lang B.F."/>
            <person name="Lavin J.L."/>
            <person name="Lee S."/>
            <person name="Li W."/>
            <person name="Lindquist E."/>
            <person name="Lopez-Garcia S."/>
            <person name="Luque E.M."/>
            <person name="Marcos A.T."/>
            <person name="Martin J."/>
            <person name="Mccluskey K."/>
            <person name="Medina H.R."/>
            <person name="Miralles-Duran A."/>
            <person name="Miyazaki A."/>
            <person name="Munoz-Torres E."/>
            <person name="Oguiza J.A."/>
            <person name="Ohm R."/>
            <person name="Olmedo M."/>
            <person name="Orejas M."/>
            <person name="Ortiz-Castellanos L."/>
            <person name="Pisabarro A.G."/>
            <person name="Rodriguez-Romero J."/>
            <person name="Ruiz-Herrera J."/>
            <person name="Ruiz-Vazquez R."/>
            <person name="Sanz C."/>
            <person name="Schackwitz W."/>
            <person name="Schmutz J."/>
            <person name="Shahriari M."/>
            <person name="Shelest E."/>
            <person name="Silva-Franco F."/>
            <person name="Soanes D."/>
            <person name="Syed K."/>
            <person name="Tagua V.G."/>
            <person name="Talbot N.J."/>
            <person name="Thon M."/>
            <person name="De Vries R.P."/>
            <person name="Wiebenga A."/>
            <person name="Yadav J.S."/>
            <person name="Braun E.L."/>
            <person name="Baker S."/>
            <person name="Garre V."/>
            <person name="Horwitz B."/>
            <person name="Torres-Martinez S."/>
            <person name="Idnurm A."/>
            <person name="Herrera-Estrella A."/>
            <person name="Gabaldon T."/>
            <person name="Grigoriev I.V."/>
        </authorList>
    </citation>
    <scope>NUCLEOTIDE SEQUENCE [LARGE SCALE GENOMIC DNA]</scope>
    <source>
        <strain evidence="8 9">CBS 277.49</strain>
    </source>
</reference>
<dbReference type="VEuPathDB" id="FungiDB:MUCCIDRAFT_81459"/>
<dbReference type="GO" id="GO:0005634">
    <property type="term" value="C:nucleus"/>
    <property type="evidence" value="ECO:0007669"/>
    <property type="project" value="TreeGrafter"/>
</dbReference>
<dbReference type="InterPro" id="IPR013087">
    <property type="entry name" value="Znf_C2H2_type"/>
</dbReference>
<sequence>MKQRRGTEIDETYIDPQDSDHIERSHDDSNTGETADPLEEIQDNRYKCDICKFEIEGYRSFVFHLKLAHKMHYIKRLIQKHWLRLEEEEPPYTCSDCGKVFKTARHYEVHRGSIHKKDLLACISKNIMPKSDDPTFYCQACEATYSNKNNYKAHLRKVHRMTIVNRDTSIIPDPYDPDFFCRACQKKYVNKKKYCKHLYSIHNIRGIKGKAKGATRTAEEVCSTRPNGSTMDGSRPKTRAALKAAMKAKSAPDVHKSITQPEEFNAKEKEAADLEKEVNSFIIRKRKKTTSDEVLPDINDPNNYCRVCDKTYSNKYGYRVHMEHLHNMTLPQLVSTSVKNMPSPVLPDPHDPDYYCRVCQITNYNLTAHRHHCRIVHEMVFERKFKNPDAVIDIDCPDFYCPKCEKHFEGKYYYRSHLKSVHEIVYKQAKMIVNKEVEIDIDSPDFFCGKCDKKFDEKYYFRRHLKYVHDLRYKSAKLEKKHDDRKRVKFVNI</sequence>
<protein>
    <submittedName>
        <fullName evidence="8">C2H2-type zinc finger transcription factor</fullName>
    </submittedName>
</protein>
<dbReference type="GO" id="GO:0000981">
    <property type="term" value="F:DNA-binding transcription factor activity, RNA polymerase II-specific"/>
    <property type="evidence" value="ECO:0007669"/>
    <property type="project" value="TreeGrafter"/>
</dbReference>
<keyword evidence="9" id="KW-1185">Reference proteome</keyword>